<comment type="function">
    <text evidence="6">Negative regulator of FtsZ ring formation; modulates the frequency and position of FtsZ ring formation. Inhibits FtsZ ring formation at polar sites. Interacts either with FtsZ or with one of its binding partners to promote depolymerization.</text>
</comment>
<comment type="caution">
    <text evidence="8">The sequence shown here is derived from an EMBL/GenBank/DDBJ whole genome shotgun (WGS) entry which is preliminary data.</text>
</comment>
<gene>
    <name evidence="6" type="primary">ezrA</name>
    <name evidence="8" type="ORF">IV67_GL001767</name>
</gene>
<keyword evidence="9" id="KW-1185">Reference proteome</keyword>
<accession>A0A0R2JJL9</accession>
<evidence type="ECO:0000313" key="8">
    <source>
        <dbReference type="EMBL" id="KRN77409.1"/>
    </source>
</evidence>
<dbReference type="GO" id="GO:0005886">
    <property type="term" value="C:plasma membrane"/>
    <property type="evidence" value="ECO:0007669"/>
    <property type="project" value="UniProtKB-SubCell"/>
</dbReference>
<evidence type="ECO:0000256" key="4">
    <source>
        <dbReference type="ARBA" id="ARBA00023136"/>
    </source>
</evidence>
<name>A0A0R2JJL9_9LACO</name>
<feature type="transmembrane region" description="Helical" evidence="7">
    <location>
        <begin position="6"/>
        <end position="25"/>
    </location>
</feature>
<evidence type="ECO:0000256" key="5">
    <source>
        <dbReference type="ARBA" id="ARBA00023210"/>
    </source>
</evidence>
<comment type="subcellular location">
    <subcellularLocation>
        <location evidence="6">Cell membrane</location>
        <topology evidence="6">Single-pass membrane protein</topology>
    </subcellularLocation>
    <text evidence="6">Colocalized with FtsZ to the nascent septal site.</text>
</comment>
<dbReference type="EMBL" id="JQCD01000021">
    <property type="protein sequence ID" value="KRN77409.1"/>
    <property type="molecule type" value="Genomic_DNA"/>
</dbReference>
<evidence type="ECO:0000313" key="9">
    <source>
        <dbReference type="Proteomes" id="UP000051673"/>
    </source>
</evidence>
<dbReference type="HAMAP" id="MF_00728">
    <property type="entry name" value="EzrA"/>
    <property type="match status" value="1"/>
</dbReference>
<feature type="topological domain" description="Cytoplasmic" evidence="6">
    <location>
        <begin position="26"/>
        <end position="584"/>
    </location>
</feature>
<keyword evidence="6" id="KW-0131">Cell cycle</keyword>
<dbReference type="InterPro" id="IPR010379">
    <property type="entry name" value="EzrA"/>
</dbReference>
<evidence type="ECO:0000256" key="2">
    <source>
        <dbReference type="ARBA" id="ARBA00022989"/>
    </source>
</evidence>
<feature type="coiled-coil region" evidence="6">
    <location>
        <begin position="102"/>
        <end position="189"/>
    </location>
</feature>
<dbReference type="Proteomes" id="UP000051673">
    <property type="component" value="Unassembled WGS sequence"/>
</dbReference>
<dbReference type="Gene3D" id="1.10.287.1490">
    <property type="match status" value="1"/>
</dbReference>
<evidence type="ECO:0000256" key="1">
    <source>
        <dbReference type="ARBA" id="ARBA00022692"/>
    </source>
</evidence>
<keyword evidence="3 6" id="KW-0175">Coiled coil</keyword>
<keyword evidence="2 6" id="KW-1133">Transmembrane helix</keyword>
<reference evidence="8 9" key="1">
    <citation type="journal article" date="2015" name="Genome Announc.">
        <title>Expanding the biotechnology potential of lactobacilli through comparative genomics of 213 strains and associated genera.</title>
        <authorList>
            <person name="Sun Z."/>
            <person name="Harris H.M."/>
            <person name="McCann A."/>
            <person name="Guo C."/>
            <person name="Argimon S."/>
            <person name="Zhang W."/>
            <person name="Yang X."/>
            <person name="Jeffery I.B."/>
            <person name="Cooney J.C."/>
            <person name="Kagawa T.F."/>
            <person name="Liu W."/>
            <person name="Song Y."/>
            <person name="Salvetti E."/>
            <person name="Wrobel A."/>
            <person name="Rasinkangas P."/>
            <person name="Parkhill J."/>
            <person name="Rea M.C."/>
            <person name="O'Sullivan O."/>
            <person name="Ritari J."/>
            <person name="Douillard F.P."/>
            <person name="Paul Ross R."/>
            <person name="Yang R."/>
            <person name="Briner A.E."/>
            <person name="Felis G.E."/>
            <person name="de Vos W.M."/>
            <person name="Barrangou R."/>
            <person name="Klaenhammer T.R."/>
            <person name="Caufield P.W."/>
            <person name="Cui Y."/>
            <person name="Zhang H."/>
            <person name="O'Toole P.W."/>
        </authorList>
    </citation>
    <scope>NUCLEOTIDE SEQUENCE [LARGE SCALE GENOMIC DNA]</scope>
    <source>
        <strain evidence="8 9">DSM 20014</strain>
    </source>
</reference>
<dbReference type="AlphaFoldDB" id="A0A0R2JJL9"/>
<comment type="similarity">
    <text evidence="6">Belongs to the EzrA family.</text>
</comment>
<keyword evidence="4 6" id="KW-0472">Membrane</keyword>
<proteinExistence type="inferred from homology"/>
<evidence type="ECO:0000256" key="7">
    <source>
        <dbReference type="SAM" id="Phobius"/>
    </source>
</evidence>
<keyword evidence="5 6" id="KW-0717">Septation</keyword>
<dbReference type="GO" id="GO:0005940">
    <property type="term" value="C:septin ring"/>
    <property type="evidence" value="ECO:0007669"/>
    <property type="project" value="InterPro"/>
</dbReference>
<keyword evidence="1 6" id="KW-0812">Transmembrane</keyword>
<keyword evidence="6" id="KW-0132">Cell division</keyword>
<evidence type="ECO:0000256" key="6">
    <source>
        <dbReference type="HAMAP-Rule" id="MF_00728"/>
    </source>
</evidence>
<dbReference type="OrthoDB" id="1654473at2"/>
<organism evidence="8 9">
    <name type="scientific">Weissella minor</name>
    <dbReference type="NCBI Taxonomy" id="1620"/>
    <lineage>
        <taxon>Bacteria</taxon>
        <taxon>Bacillati</taxon>
        <taxon>Bacillota</taxon>
        <taxon>Bacilli</taxon>
        <taxon>Lactobacillales</taxon>
        <taxon>Lactobacillaceae</taxon>
        <taxon>Weissella</taxon>
    </lineage>
</organism>
<dbReference type="GO" id="GO:0000917">
    <property type="term" value="P:division septum assembly"/>
    <property type="evidence" value="ECO:0007669"/>
    <property type="project" value="UniProtKB-KW"/>
</dbReference>
<protein>
    <recommendedName>
        <fullName evidence="6">Septation ring formation regulator EzrA</fullName>
    </recommendedName>
</protein>
<dbReference type="RefSeq" id="WP_057787008.1">
    <property type="nucleotide sequence ID" value="NZ_JQCD01000021.1"/>
</dbReference>
<dbReference type="STRING" id="1620.IV67_GL001767"/>
<dbReference type="Pfam" id="PF06160">
    <property type="entry name" value="EzrA"/>
    <property type="match status" value="1"/>
</dbReference>
<dbReference type="GO" id="GO:0000921">
    <property type="term" value="P:septin ring assembly"/>
    <property type="evidence" value="ECO:0007669"/>
    <property type="project" value="InterPro"/>
</dbReference>
<feature type="topological domain" description="Extracellular" evidence="6">
    <location>
        <begin position="1"/>
        <end position="6"/>
    </location>
</feature>
<dbReference type="PATRIC" id="fig|1620.3.peg.1803"/>
<feature type="coiled-coil region" evidence="6">
    <location>
        <begin position="259"/>
        <end position="298"/>
    </location>
</feature>
<evidence type="ECO:0000256" key="3">
    <source>
        <dbReference type="ARBA" id="ARBA00023054"/>
    </source>
</evidence>
<sequence>MNQIGHIVIGLIVVSAAIYLIIFISQRLTARKVAKLKQEKNELMEIPMRDRIVEGRQLSLTGQSLQQFEILERKYEQLEKHGFDDIEEQANQVLYDSQGINFVKAAQSLKQLQQQVRDAKTTIDIVNQGLDDLKQLDTAHKQAVKDLESEYQNLRKILLSESFQFGPAIDKLEDVLSSLEDDFAEFARLTERGDHAAAADIYESLGMETTQLEQRIDQIPDLFETLDTTIHEQLIELNATYNRLNDDGFKFDRDIAAELDGLEQERQEALQALADLTLKKVSEQIDVLREKIENLYATLETEMHASQTVAQNSQELTEGLRQNKLLNHDLNIELDRLTQDYIFAKDEDGQVRSWHLQLSNVERGLNDLHDAIEQNAVVFSQVIEPQDEMREELVRIETEQQDLWQEFAELPVRHQHLKSRLIYLKNKMRQIQRRVERQGLSGLSAKYQSDFYTVSDELGRSEQQLDAPRVNVDDVERQLAIVNTDLDSLNEDTEQMLEAAAVTERLVRKAQNYPDDPQIVEATQQARYYYENEFDYNQAMTILGDALDAVEPGIQERTTQTYRQEQTALQEEFAEKDLKGQSSF</sequence>
<keyword evidence="6" id="KW-1003">Cell membrane</keyword>